<dbReference type="Pfam" id="PF20067">
    <property type="entry name" value="SSL_N"/>
    <property type="match status" value="1"/>
</dbReference>
<sequence length="323" mass="33238">MFRVKTSICAAALAAVSFGAQAAAPGSIELPGDRAFPESITASRDGTLYVSNLEGGGILRIRPQGKPEAWLAPGAAGTRSTLGVLVDESRQLLWVCSNDMTIIGIASPGTQKGSFLKGFDLASGKEKVSASFPAPTPPAGGSVCNDIAIDGSGAVYVTDTLAPQILKLSADQKTLGVWKTDPLFAPKNGGGLDGLVFDASGNLIVNKIGSGELLRVDVKNGAPGTVTELKTSRPLDQPDALRLGADGSLLLVEGGGSLDKLVISGDTAKVETIKDGFTVPTGVVQVGKGYWISEGQNGYLLDPALKGQAPKLPFRLHYVPAAK</sequence>
<dbReference type="SUPFAM" id="SSF63829">
    <property type="entry name" value="Calcium-dependent phosphotriesterase"/>
    <property type="match status" value="1"/>
</dbReference>
<keyword evidence="1" id="KW-0732">Signal</keyword>
<evidence type="ECO:0000256" key="1">
    <source>
        <dbReference type="SAM" id="SignalP"/>
    </source>
</evidence>
<dbReference type="Gene3D" id="2.130.10.10">
    <property type="entry name" value="YVTN repeat-like/Quinoprotein amine dehydrogenase"/>
    <property type="match status" value="1"/>
</dbReference>
<name>I8T1V2_9GAMM</name>
<feature type="chain" id="PRO_5003713941" description="SMP-30/Gluconolactonase/LRE-like region domain-containing protein" evidence="1">
    <location>
        <begin position="23"/>
        <end position="323"/>
    </location>
</feature>
<comment type="caution">
    <text evidence="2">The sequence shown here is derived from an EMBL/GenBank/DDBJ whole genome shotgun (WGS) entry which is preliminary data.</text>
</comment>
<dbReference type="Proteomes" id="UP000003704">
    <property type="component" value="Unassembled WGS sequence"/>
</dbReference>
<evidence type="ECO:0008006" key="4">
    <source>
        <dbReference type="Google" id="ProtNLM"/>
    </source>
</evidence>
<organism evidence="2 3">
    <name type="scientific">Hydrocarboniphaga effusa AP103</name>
    <dbReference type="NCBI Taxonomy" id="1172194"/>
    <lineage>
        <taxon>Bacteria</taxon>
        <taxon>Pseudomonadati</taxon>
        <taxon>Pseudomonadota</taxon>
        <taxon>Gammaproteobacteria</taxon>
        <taxon>Nevskiales</taxon>
        <taxon>Nevskiaceae</taxon>
        <taxon>Hydrocarboniphaga</taxon>
    </lineage>
</organism>
<dbReference type="PANTHER" id="PTHR31460">
    <property type="match status" value="1"/>
</dbReference>
<dbReference type="AlphaFoldDB" id="I8T1V2"/>
<keyword evidence="3" id="KW-1185">Reference proteome</keyword>
<dbReference type="InterPro" id="IPR015943">
    <property type="entry name" value="WD40/YVTN_repeat-like_dom_sf"/>
</dbReference>
<dbReference type="EMBL" id="AKGD01000004">
    <property type="protein sequence ID" value="EIT67895.1"/>
    <property type="molecule type" value="Genomic_DNA"/>
</dbReference>
<proteinExistence type="predicted"/>
<dbReference type="STRING" id="1172194.WQQ_43300"/>
<evidence type="ECO:0000313" key="3">
    <source>
        <dbReference type="Proteomes" id="UP000003704"/>
    </source>
</evidence>
<dbReference type="PANTHER" id="PTHR31460:SF3">
    <property type="entry name" value="MESOCENTIN"/>
    <property type="match status" value="1"/>
</dbReference>
<gene>
    <name evidence="2" type="ORF">WQQ_43300</name>
</gene>
<protein>
    <recommendedName>
        <fullName evidence="4">SMP-30/Gluconolactonase/LRE-like region domain-containing protein</fullName>
    </recommendedName>
</protein>
<dbReference type="RefSeq" id="WP_007187265.1">
    <property type="nucleotide sequence ID" value="NZ_AKGD01000004.1"/>
</dbReference>
<reference evidence="2 3" key="1">
    <citation type="journal article" date="2012" name="J. Bacteriol.">
        <title>Genome Sequence of n-Alkane-Degrading Hydrocarboniphaga effusa Strain AP103T (ATCC BAA-332T).</title>
        <authorList>
            <person name="Chang H.K."/>
            <person name="Zylstra G.J."/>
            <person name="Chae J.C."/>
        </authorList>
    </citation>
    <scope>NUCLEOTIDE SEQUENCE [LARGE SCALE GENOMIC DNA]</scope>
    <source>
        <strain evidence="2 3">AP103</strain>
    </source>
</reference>
<dbReference type="InterPro" id="IPR053224">
    <property type="entry name" value="Sensory_adhesion_molecule"/>
</dbReference>
<evidence type="ECO:0000313" key="2">
    <source>
        <dbReference type="EMBL" id="EIT67895.1"/>
    </source>
</evidence>
<accession>I8T1V2</accession>
<feature type="signal peptide" evidence="1">
    <location>
        <begin position="1"/>
        <end position="22"/>
    </location>
</feature>